<dbReference type="PANTHER" id="PTHR43078:SF6">
    <property type="entry name" value="UDP-GLUCURONIC ACID DECARBOXYLASE 1"/>
    <property type="match status" value="1"/>
</dbReference>
<feature type="domain" description="NAD(P)-binding" evidence="14">
    <location>
        <begin position="4"/>
        <end position="313"/>
    </location>
</feature>
<evidence type="ECO:0000256" key="5">
    <source>
        <dbReference type="ARBA" id="ARBA00012290"/>
    </source>
</evidence>
<name>A0A1Q2HN46_9BACT</name>
<dbReference type="GO" id="GO:0048040">
    <property type="term" value="F:UDP-glucuronate decarboxylase activity"/>
    <property type="evidence" value="ECO:0007669"/>
    <property type="project" value="UniProtKB-EC"/>
</dbReference>
<dbReference type="RefSeq" id="WP_077539339.1">
    <property type="nucleotide sequence ID" value="NZ_CP019633.1"/>
</dbReference>
<evidence type="ECO:0000256" key="3">
    <source>
        <dbReference type="ARBA" id="ARBA00005100"/>
    </source>
</evidence>
<evidence type="ECO:0000256" key="11">
    <source>
        <dbReference type="ARBA" id="ARBA00023034"/>
    </source>
</evidence>
<keyword evidence="6" id="KW-0812">Transmembrane</keyword>
<keyword evidence="11" id="KW-0333">Golgi apparatus</keyword>
<dbReference type="GO" id="GO:0005737">
    <property type="term" value="C:cytoplasm"/>
    <property type="evidence" value="ECO:0007669"/>
    <property type="project" value="TreeGrafter"/>
</dbReference>
<keyword evidence="7" id="KW-0210">Decarboxylase</keyword>
<dbReference type="KEGG" id="pbu:L21SP3_00665"/>
<evidence type="ECO:0000313" key="16">
    <source>
        <dbReference type="Proteomes" id="UP000188273"/>
    </source>
</evidence>
<dbReference type="InterPro" id="IPR044516">
    <property type="entry name" value="UXS-like"/>
</dbReference>
<keyword evidence="12" id="KW-0472">Membrane</keyword>
<keyword evidence="13 15" id="KW-0456">Lyase</keyword>
<dbReference type="Proteomes" id="UP000188273">
    <property type="component" value="Chromosome"/>
</dbReference>
<accession>A0A1Q2HN46</accession>
<dbReference type="InterPro" id="IPR016040">
    <property type="entry name" value="NAD(P)-bd_dom"/>
</dbReference>
<gene>
    <name evidence="15" type="primary">strE</name>
    <name evidence="15" type="ORF">L21SP3_00665</name>
</gene>
<organism evidence="15 16">
    <name type="scientific">Sedimentisphaera cyanobacteriorum</name>
    <dbReference type="NCBI Taxonomy" id="1940790"/>
    <lineage>
        <taxon>Bacteria</taxon>
        <taxon>Pseudomonadati</taxon>
        <taxon>Planctomycetota</taxon>
        <taxon>Phycisphaerae</taxon>
        <taxon>Sedimentisphaerales</taxon>
        <taxon>Sedimentisphaeraceae</taxon>
        <taxon>Sedimentisphaera</taxon>
    </lineage>
</organism>
<dbReference type="InterPro" id="IPR036291">
    <property type="entry name" value="NAD(P)-bd_dom_sf"/>
</dbReference>
<evidence type="ECO:0000256" key="8">
    <source>
        <dbReference type="ARBA" id="ARBA00022968"/>
    </source>
</evidence>
<dbReference type="STRING" id="1940790.L21SP3_00665"/>
<evidence type="ECO:0000256" key="2">
    <source>
        <dbReference type="ARBA" id="ARBA00004447"/>
    </source>
</evidence>
<dbReference type="OrthoDB" id="258549at2"/>
<evidence type="ECO:0000256" key="13">
    <source>
        <dbReference type="ARBA" id="ARBA00023239"/>
    </source>
</evidence>
<evidence type="ECO:0000256" key="6">
    <source>
        <dbReference type="ARBA" id="ARBA00022692"/>
    </source>
</evidence>
<evidence type="ECO:0000256" key="7">
    <source>
        <dbReference type="ARBA" id="ARBA00022793"/>
    </source>
</evidence>
<evidence type="ECO:0000313" key="15">
    <source>
        <dbReference type="EMBL" id="AQQ08872.1"/>
    </source>
</evidence>
<dbReference type="SUPFAM" id="SSF51735">
    <property type="entry name" value="NAD(P)-binding Rossmann-fold domains"/>
    <property type="match status" value="1"/>
</dbReference>
<evidence type="ECO:0000256" key="10">
    <source>
        <dbReference type="ARBA" id="ARBA00023027"/>
    </source>
</evidence>
<evidence type="ECO:0000259" key="14">
    <source>
        <dbReference type="Pfam" id="PF16363"/>
    </source>
</evidence>
<protein>
    <recommendedName>
        <fullName evidence="5">UDP-glucuronate decarboxylase</fullName>
        <ecNumber evidence="5">4.1.1.35</ecNumber>
    </recommendedName>
</protein>
<dbReference type="EMBL" id="CP019633">
    <property type="protein sequence ID" value="AQQ08872.1"/>
    <property type="molecule type" value="Genomic_DNA"/>
</dbReference>
<dbReference type="PANTHER" id="PTHR43078">
    <property type="entry name" value="UDP-GLUCURONIC ACID DECARBOXYLASE-RELATED"/>
    <property type="match status" value="1"/>
</dbReference>
<comment type="similarity">
    <text evidence="4">Belongs to the NAD(P)-dependent epimerase/dehydratase family. UDP-glucuronic acid decarboxylase subfamily.</text>
</comment>
<evidence type="ECO:0000256" key="9">
    <source>
        <dbReference type="ARBA" id="ARBA00022989"/>
    </source>
</evidence>
<dbReference type="EC" id="4.1.1.35" evidence="5"/>
<sequence length="329" mass="36607">MKIFVTGGAGFIGSHLVRRLLKEGNEVAVLDNLSTGSLDNIADVLENPALSFTEGDVCDKELTLKLSSGCQQMYHLAAAVGVKLIIDRPIHTIKTNIYGSEVMLETAQEHGAKLLIASTSEVYGKTEKVPFCEEDDTIYGSTTHPRWAYACSKAVDEFLSLAYYRQTGLKVLVARFFNTIGPGQTGRYGMVVPRFIDSALKNEPITVYGSGKQSRCFGAVWDVIRAADMLMTSDDSFGEVYNIGNDKPITIMQLAERIIELTGSKSEIVLVPYEKAYGKDFDDMMVRQPSLEKVSGKTGFKPEYSLDMILREMIEYQQRKNEHFFENAL</sequence>
<keyword evidence="8" id="KW-0735">Signal-anchor</keyword>
<dbReference type="AlphaFoldDB" id="A0A1Q2HN46"/>
<dbReference type="GO" id="GO:0033320">
    <property type="term" value="P:UDP-D-xylose biosynthetic process"/>
    <property type="evidence" value="ECO:0007669"/>
    <property type="project" value="UniProtKB-UniPathway"/>
</dbReference>
<dbReference type="UniPathway" id="UPA00796">
    <property type="reaction ID" value="UER00771"/>
</dbReference>
<comment type="subcellular location">
    <subcellularLocation>
        <location evidence="2">Golgi apparatus</location>
        <location evidence="2">Golgi stack membrane</location>
        <topology evidence="2">Single-pass type II membrane protein</topology>
    </subcellularLocation>
</comment>
<keyword evidence="9" id="KW-1133">Transmembrane helix</keyword>
<evidence type="ECO:0000256" key="4">
    <source>
        <dbReference type="ARBA" id="ARBA00007505"/>
    </source>
</evidence>
<dbReference type="GO" id="GO:0042732">
    <property type="term" value="P:D-xylose metabolic process"/>
    <property type="evidence" value="ECO:0007669"/>
    <property type="project" value="InterPro"/>
</dbReference>
<proteinExistence type="inferred from homology"/>
<reference evidence="16" key="1">
    <citation type="submission" date="2017-02" db="EMBL/GenBank/DDBJ databases">
        <title>Comparative genomics and description of representatives of a novel lineage of planctomycetes thriving in anoxic sediments.</title>
        <authorList>
            <person name="Spring S."/>
            <person name="Bunk B."/>
            <person name="Sproer C."/>
            <person name="Klenk H.-P."/>
        </authorList>
    </citation>
    <scope>NUCLEOTIDE SEQUENCE [LARGE SCALE GENOMIC DNA]</scope>
    <source>
        <strain evidence="16">L21-RPul-D3</strain>
    </source>
</reference>
<evidence type="ECO:0000256" key="12">
    <source>
        <dbReference type="ARBA" id="ARBA00023136"/>
    </source>
</evidence>
<keyword evidence="10" id="KW-0520">NAD</keyword>
<dbReference type="Gene3D" id="3.40.50.720">
    <property type="entry name" value="NAD(P)-binding Rossmann-like Domain"/>
    <property type="match status" value="1"/>
</dbReference>
<comment type="cofactor">
    <cofactor evidence="1">
        <name>NAD(+)</name>
        <dbReference type="ChEBI" id="CHEBI:57540"/>
    </cofactor>
</comment>
<comment type="pathway">
    <text evidence="3">Nucleotide-sugar biosynthesis; UDP-alpha-D-xylose biosynthesis; UDP-alpha-D-xylose from UDP-alpha-D-glucuronate: step 1/1.</text>
</comment>
<keyword evidence="16" id="KW-1185">Reference proteome</keyword>
<evidence type="ECO:0000256" key="1">
    <source>
        <dbReference type="ARBA" id="ARBA00001911"/>
    </source>
</evidence>
<dbReference type="Pfam" id="PF16363">
    <property type="entry name" value="GDP_Man_Dehyd"/>
    <property type="match status" value="1"/>
</dbReference>
<dbReference type="GO" id="GO:0070403">
    <property type="term" value="F:NAD+ binding"/>
    <property type="evidence" value="ECO:0007669"/>
    <property type="project" value="InterPro"/>
</dbReference>